<proteinExistence type="predicted"/>
<dbReference type="GeneID" id="101501177"/>
<sequence>MCGLHNHELVNTFENNSFVGRIKEEDKKHVDELTKYHVAPSHILSSFRDRDKENMTNISQIYKQQSTYINNLKGPKTDMQHLLKLLEDKKYAWSMTHEDSNVVRDMF</sequence>
<name>A0A1S2Z8M2_CICAR</name>
<protein>
    <submittedName>
        <fullName evidence="2">Uncharacterized protein LOC101501177</fullName>
    </submittedName>
</protein>
<reference evidence="2" key="1">
    <citation type="submission" date="2025-08" db="UniProtKB">
        <authorList>
            <consortium name="RefSeq"/>
        </authorList>
    </citation>
    <scope>IDENTIFICATION</scope>
    <source>
        <tissue evidence="2">Etiolated seedlings</tissue>
    </source>
</reference>
<accession>A0A1S2Z8M2</accession>
<gene>
    <name evidence="2" type="primary">LOC101501177</name>
</gene>
<evidence type="ECO:0000313" key="1">
    <source>
        <dbReference type="Proteomes" id="UP000087171"/>
    </source>
</evidence>
<dbReference type="OrthoDB" id="1923014at2759"/>
<dbReference type="RefSeq" id="XP_004517032.1">
    <property type="nucleotide sequence ID" value="XM_004516975.1"/>
</dbReference>
<dbReference type="PaxDb" id="3827-XP_004517032.1"/>
<keyword evidence="1" id="KW-1185">Reference proteome</keyword>
<dbReference type="Proteomes" id="UP000087171">
    <property type="component" value="Unplaced"/>
</dbReference>
<dbReference type="KEGG" id="cam:101501177"/>
<evidence type="ECO:0000313" key="2">
    <source>
        <dbReference type="RefSeq" id="XP_004517032.1"/>
    </source>
</evidence>
<dbReference type="AlphaFoldDB" id="A0A1S2Z8M2"/>
<organism evidence="1 2">
    <name type="scientific">Cicer arietinum</name>
    <name type="common">Chickpea</name>
    <name type="synonym">Garbanzo</name>
    <dbReference type="NCBI Taxonomy" id="3827"/>
    <lineage>
        <taxon>Eukaryota</taxon>
        <taxon>Viridiplantae</taxon>
        <taxon>Streptophyta</taxon>
        <taxon>Embryophyta</taxon>
        <taxon>Tracheophyta</taxon>
        <taxon>Spermatophyta</taxon>
        <taxon>Magnoliopsida</taxon>
        <taxon>eudicotyledons</taxon>
        <taxon>Gunneridae</taxon>
        <taxon>Pentapetalae</taxon>
        <taxon>rosids</taxon>
        <taxon>fabids</taxon>
        <taxon>Fabales</taxon>
        <taxon>Fabaceae</taxon>
        <taxon>Papilionoideae</taxon>
        <taxon>50 kb inversion clade</taxon>
        <taxon>NPAAA clade</taxon>
        <taxon>Hologalegina</taxon>
        <taxon>IRL clade</taxon>
        <taxon>Cicereae</taxon>
        <taxon>Cicer</taxon>
    </lineage>
</organism>